<gene>
    <name evidence="1" type="ORF">B9G39_05980</name>
</gene>
<comment type="caution">
    <text evidence="1">The sequence shown here is derived from an EMBL/GenBank/DDBJ whole genome shotgun (WGS) entry which is preliminary data.</text>
</comment>
<accession>A0A4P9VII2</accession>
<dbReference type="AlphaFoldDB" id="A0A4P9VII2"/>
<dbReference type="Gene3D" id="3.40.50.1820">
    <property type="entry name" value="alpha/beta hydrolase"/>
    <property type="match status" value="1"/>
</dbReference>
<proteinExistence type="predicted"/>
<dbReference type="RefSeq" id="WP_094786437.1">
    <property type="nucleotide sequence ID" value="NZ_NDXW01000001.1"/>
</dbReference>
<keyword evidence="2" id="KW-1185">Reference proteome</keyword>
<evidence type="ECO:0000313" key="2">
    <source>
        <dbReference type="Proteomes" id="UP000257039"/>
    </source>
</evidence>
<protein>
    <recommendedName>
        <fullName evidence="3">Alpha/beta hydrolase</fullName>
    </recommendedName>
</protein>
<dbReference type="EMBL" id="NDXW01000001">
    <property type="protein sequence ID" value="RDH43035.1"/>
    <property type="molecule type" value="Genomic_DNA"/>
</dbReference>
<dbReference type="Proteomes" id="UP000257039">
    <property type="component" value="Unassembled WGS sequence"/>
</dbReference>
<dbReference type="SUPFAM" id="SSF53474">
    <property type="entry name" value="alpha/beta-Hydrolases"/>
    <property type="match status" value="1"/>
</dbReference>
<organism evidence="1 2">
    <name type="scientific">Zooshikella ganghwensis</name>
    <dbReference type="NCBI Taxonomy" id="202772"/>
    <lineage>
        <taxon>Bacteria</taxon>
        <taxon>Pseudomonadati</taxon>
        <taxon>Pseudomonadota</taxon>
        <taxon>Gammaproteobacteria</taxon>
        <taxon>Oceanospirillales</taxon>
        <taxon>Zooshikellaceae</taxon>
        <taxon>Zooshikella</taxon>
    </lineage>
</organism>
<sequence length="323" mass="37496">MGKRIIVVHGRATKPKENEKYRLVYKALCHGLSRYSEEVAQAVISKVVPIELVYYGDVTNAIIWASHQRPKKKIVTDFLKRWEYSYEPNGRYDAAMESLFDIKQQSSDAYSHLKFQLNHFSNTSDSINFISHVVNLLGINDEIINAVMPDLGAYFRYRTIGSMIRHRLQEILVPALHKGDDICIIAHSLGCAVTYDVLWKLSRMSEYQALHDKKVNLFITVGSPLAEPAVAKQLYDVHEPDDGRYPKNISEWHNFSAADDYVARDLRHADYFYPMYQRQLVELIQDHIVYNFWVGEHGLNPHKFYGYLDNLSVTRIIAEWLMH</sequence>
<evidence type="ECO:0000313" key="1">
    <source>
        <dbReference type="EMBL" id="RDH43035.1"/>
    </source>
</evidence>
<dbReference type="InterPro" id="IPR029058">
    <property type="entry name" value="AB_hydrolase_fold"/>
</dbReference>
<evidence type="ECO:0008006" key="3">
    <source>
        <dbReference type="Google" id="ProtNLM"/>
    </source>
</evidence>
<name>A0A4P9VII2_9GAMM</name>
<reference evidence="1 2" key="1">
    <citation type="submission" date="2017-04" db="EMBL/GenBank/DDBJ databases">
        <title>Draft genome sequence of Zooshikella ganghwensis VG4 isolated from Red Sea sediments.</title>
        <authorList>
            <person name="Rehman Z."/>
            <person name="Alam I."/>
            <person name="Kamau A."/>
            <person name="Bajic V."/>
            <person name="Leiknes T."/>
        </authorList>
    </citation>
    <scope>NUCLEOTIDE SEQUENCE [LARGE SCALE GENOMIC DNA]</scope>
    <source>
        <strain evidence="1 2">VG4</strain>
    </source>
</reference>